<protein>
    <submittedName>
        <fullName evidence="4">DNA-processing protein DprA</fullName>
    </submittedName>
</protein>
<dbReference type="Pfam" id="PF17782">
    <property type="entry name" value="WHD_DprA"/>
    <property type="match status" value="1"/>
</dbReference>
<comment type="caution">
    <text evidence="4">The sequence shown here is derived from an EMBL/GenBank/DDBJ whole genome shotgun (WGS) entry which is preliminary data.</text>
</comment>
<dbReference type="Gene3D" id="3.40.50.450">
    <property type="match status" value="1"/>
</dbReference>
<sequence length="408" mass="41785">MTAFRWDESNATAVAALVGADAAADEQRLQRAYAAAVWSCLVEPGDGVAGRLIAALGPDEALREVIGGARGGLAADAAEVDADDMHQALARWRPRLEADAIALALGVARGRGIQLVVPDDPGWPATLNDLGEHAPVCLWVRGNAAALAHADPAIAIVGARAATGYGEHIAGEFAAELAGRGVTVVSGAAYGIDGAAHRGALSAGGVTVAMLAGGVDRPYPAGHTQLLERIAVTGAVASEVPCGSAPTKWRFLQRNRLIAALGRATVVVEAGWRSGSLNTAAHAADLGRPLGAVPGPVTSGSSAGCHRMLREFDACCVTTADEAAELVGLDRPPVDATLDLGPAWNGTDERSRVIDALSTRAARGIDDIARRCGMAPGEVRVQLGMLALEGTAQSQSDRWRRVAVGAGR</sequence>
<dbReference type="SUPFAM" id="SSF102405">
    <property type="entry name" value="MCP/YpsA-like"/>
    <property type="match status" value="1"/>
</dbReference>
<reference evidence="5" key="1">
    <citation type="journal article" date="2019" name="Int. J. Syst. Evol. Microbiol.">
        <title>The Global Catalogue of Microorganisms (GCM) 10K type strain sequencing project: providing services to taxonomists for standard genome sequencing and annotation.</title>
        <authorList>
            <consortium name="The Broad Institute Genomics Platform"/>
            <consortium name="The Broad Institute Genome Sequencing Center for Infectious Disease"/>
            <person name="Wu L."/>
            <person name="Ma J."/>
        </authorList>
    </citation>
    <scope>NUCLEOTIDE SEQUENCE [LARGE SCALE GENOMIC DNA]</scope>
    <source>
        <strain evidence="5">JCM 16950</strain>
    </source>
</reference>
<accession>A0ABP7GTZ6</accession>
<dbReference type="NCBIfam" id="TIGR00732">
    <property type="entry name" value="dprA"/>
    <property type="match status" value="1"/>
</dbReference>
<dbReference type="InterPro" id="IPR041614">
    <property type="entry name" value="DprA_WH"/>
</dbReference>
<gene>
    <name evidence="4" type="primary">dprA</name>
    <name evidence="4" type="ORF">GCM10022240_25680</name>
</gene>
<dbReference type="PANTHER" id="PTHR43022">
    <property type="entry name" value="PROTEIN SMF"/>
    <property type="match status" value="1"/>
</dbReference>
<dbReference type="InterPro" id="IPR036388">
    <property type="entry name" value="WH-like_DNA-bd_sf"/>
</dbReference>
<dbReference type="Pfam" id="PF02481">
    <property type="entry name" value="DNA_processg_A"/>
    <property type="match status" value="1"/>
</dbReference>
<proteinExistence type="inferred from homology"/>
<evidence type="ECO:0000259" key="2">
    <source>
        <dbReference type="Pfam" id="PF02481"/>
    </source>
</evidence>
<feature type="domain" description="Smf/DprA SLOG" evidence="2">
    <location>
        <begin position="115"/>
        <end position="326"/>
    </location>
</feature>
<evidence type="ECO:0000256" key="1">
    <source>
        <dbReference type="ARBA" id="ARBA00006525"/>
    </source>
</evidence>
<evidence type="ECO:0000313" key="5">
    <source>
        <dbReference type="Proteomes" id="UP001500540"/>
    </source>
</evidence>
<feature type="domain" description="DprA winged helix" evidence="3">
    <location>
        <begin position="347"/>
        <end position="395"/>
    </location>
</feature>
<dbReference type="Gene3D" id="1.10.10.10">
    <property type="entry name" value="Winged helix-like DNA-binding domain superfamily/Winged helix DNA-binding domain"/>
    <property type="match status" value="1"/>
</dbReference>
<evidence type="ECO:0000259" key="3">
    <source>
        <dbReference type="Pfam" id="PF17782"/>
    </source>
</evidence>
<evidence type="ECO:0000313" key="4">
    <source>
        <dbReference type="EMBL" id="GAA3772472.1"/>
    </source>
</evidence>
<name>A0ABP7GTZ6_9MICO</name>
<dbReference type="PANTHER" id="PTHR43022:SF1">
    <property type="entry name" value="PROTEIN SMF"/>
    <property type="match status" value="1"/>
</dbReference>
<dbReference type="InterPro" id="IPR003488">
    <property type="entry name" value="DprA"/>
</dbReference>
<comment type="similarity">
    <text evidence="1">Belongs to the DprA/Smf family.</text>
</comment>
<dbReference type="EMBL" id="BAABAF010000008">
    <property type="protein sequence ID" value="GAA3772472.1"/>
    <property type="molecule type" value="Genomic_DNA"/>
</dbReference>
<dbReference type="Proteomes" id="UP001500540">
    <property type="component" value="Unassembled WGS sequence"/>
</dbReference>
<keyword evidence="5" id="KW-1185">Reference proteome</keyword>
<dbReference type="RefSeq" id="WP_344784217.1">
    <property type="nucleotide sequence ID" value="NZ_BAABAF010000008.1"/>
</dbReference>
<dbReference type="InterPro" id="IPR057666">
    <property type="entry name" value="DrpA_SLOG"/>
</dbReference>
<organism evidence="4 5">
    <name type="scientific">Microbacterium kribbense</name>
    <dbReference type="NCBI Taxonomy" id="433645"/>
    <lineage>
        <taxon>Bacteria</taxon>
        <taxon>Bacillati</taxon>
        <taxon>Actinomycetota</taxon>
        <taxon>Actinomycetes</taxon>
        <taxon>Micrococcales</taxon>
        <taxon>Microbacteriaceae</taxon>
        <taxon>Microbacterium</taxon>
    </lineage>
</organism>